<evidence type="ECO:0000313" key="2">
    <source>
        <dbReference type="EMBL" id="GBP25800.1"/>
    </source>
</evidence>
<gene>
    <name evidence="2" type="ORF">EVAR_94819_1</name>
</gene>
<sequence>MSEHIDYTKKKPSGSEYRKRKAEKEKEFKRTKKFMNIDKYIKTKNEDLNMPSTSEIQMNVLVEEPLSDESNQMIEYCVEEIVDKDSQSEVTNRDIITNAVHDNSIRDVQQIQILDDVSTAVPNISDPAIWPVTQNSKIIDHIITSGLVQTYVGQQSLVRLQTAFGDEAPSKTSIYYWFAVFKCGRVNLVTNSVIVVVCPTL</sequence>
<accession>A0A4C1UI30</accession>
<keyword evidence="3" id="KW-1185">Reference proteome</keyword>
<evidence type="ECO:0000313" key="3">
    <source>
        <dbReference type="Proteomes" id="UP000299102"/>
    </source>
</evidence>
<dbReference type="OrthoDB" id="7368741at2759"/>
<feature type="region of interest" description="Disordered" evidence="1">
    <location>
        <begin position="1"/>
        <end position="25"/>
    </location>
</feature>
<organism evidence="2 3">
    <name type="scientific">Eumeta variegata</name>
    <name type="common">Bagworm moth</name>
    <name type="synonym">Eumeta japonica</name>
    <dbReference type="NCBI Taxonomy" id="151549"/>
    <lineage>
        <taxon>Eukaryota</taxon>
        <taxon>Metazoa</taxon>
        <taxon>Ecdysozoa</taxon>
        <taxon>Arthropoda</taxon>
        <taxon>Hexapoda</taxon>
        <taxon>Insecta</taxon>
        <taxon>Pterygota</taxon>
        <taxon>Neoptera</taxon>
        <taxon>Endopterygota</taxon>
        <taxon>Lepidoptera</taxon>
        <taxon>Glossata</taxon>
        <taxon>Ditrysia</taxon>
        <taxon>Tineoidea</taxon>
        <taxon>Psychidae</taxon>
        <taxon>Oiketicinae</taxon>
        <taxon>Eumeta</taxon>
    </lineage>
</organism>
<protein>
    <submittedName>
        <fullName evidence="2">Uncharacterized protein</fullName>
    </submittedName>
</protein>
<dbReference type="AlphaFoldDB" id="A0A4C1UI30"/>
<proteinExistence type="predicted"/>
<evidence type="ECO:0000256" key="1">
    <source>
        <dbReference type="SAM" id="MobiDB-lite"/>
    </source>
</evidence>
<reference evidence="2 3" key="1">
    <citation type="journal article" date="2019" name="Commun. Biol.">
        <title>The bagworm genome reveals a unique fibroin gene that provides high tensile strength.</title>
        <authorList>
            <person name="Kono N."/>
            <person name="Nakamura H."/>
            <person name="Ohtoshi R."/>
            <person name="Tomita M."/>
            <person name="Numata K."/>
            <person name="Arakawa K."/>
        </authorList>
    </citation>
    <scope>NUCLEOTIDE SEQUENCE [LARGE SCALE GENOMIC DNA]</scope>
</reference>
<dbReference type="Proteomes" id="UP000299102">
    <property type="component" value="Unassembled WGS sequence"/>
</dbReference>
<name>A0A4C1UI30_EUMVA</name>
<comment type="caution">
    <text evidence="2">The sequence shown here is derived from an EMBL/GenBank/DDBJ whole genome shotgun (WGS) entry which is preliminary data.</text>
</comment>
<dbReference type="EMBL" id="BGZK01000172">
    <property type="protein sequence ID" value="GBP25800.1"/>
    <property type="molecule type" value="Genomic_DNA"/>
</dbReference>